<dbReference type="PANTHER" id="PTHR30055">
    <property type="entry name" value="HTH-TYPE TRANSCRIPTIONAL REGULATOR RUTR"/>
    <property type="match status" value="1"/>
</dbReference>
<accession>A0A4Q9HLJ4</accession>
<comment type="caution">
    <text evidence="7">The sequence shown here is derived from an EMBL/GenBank/DDBJ whole genome shotgun (WGS) entry which is preliminary data.</text>
</comment>
<evidence type="ECO:0000256" key="1">
    <source>
        <dbReference type="ARBA" id="ARBA00023015"/>
    </source>
</evidence>
<feature type="DNA-binding region" description="H-T-H motif" evidence="4">
    <location>
        <begin position="39"/>
        <end position="58"/>
    </location>
</feature>
<dbReference type="PROSITE" id="PS50977">
    <property type="entry name" value="HTH_TETR_2"/>
    <property type="match status" value="1"/>
</dbReference>
<dbReference type="InterPro" id="IPR050109">
    <property type="entry name" value="HTH-type_TetR-like_transc_reg"/>
</dbReference>
<evidence type="ECO:0000313" key="7">
    <source>
        <dbReference type="EMBL" id="TBO55435.1"/>
    </source>
</evidence>
<dbReference type="AlphaFoldDB" id="A0A4Q9HLJ4"/>
<dbReference type="GO" id="GO:0000976">
    <property type="term" value="F:transcription cis-regulatory region binding"/>
    <property type="evidence" value="ECO:0007669"/>
    <property type="project" value="TreeGrafter"/>
</dbReference>
<dbReference type="InterPro" id="IPR001647">
    <property type="entry name" value="HTH_TetR"/>
</dbReference>
<protein>
    <submittedName>
        <fullName evidence="7">TetR family transcriptional regulator</fullName>
    </submittedName>
</protein>
<keyword evidence="1" id="KW-0805">Transcription regulation</keyword>
<keyword evidence="2 4" id="KW-0238">DNA-binding</keyword>
<sequence>MAAARGRPSLTEQRRLQTQLEIAEAAAALFADRGYDTTTVEDIASAAGISLRTFYRYCPAKEDALTPLFASSVGHLVDVLAEHPAEEPLSAAIEASFGTATAERRLEDAVRARRLVRVLGTVPVLKTRWLAAGREMQERLAPALASRAGAPPDSLEVRLLTTAVLDAFTVTMEHWAWQDEPGELVDLMRRALAFLRLDELQVKPRPPAGSRATSSCACPENGHGTDPK</sequence>
<dbReference type="RefSeq" id="WP_131125991.1">
    <property type="nucleotide sequence ID" value="NZ_SIXH01000512.1"/>
</dbReference>
<proteinExistence type="predicted"/>
<dbReference type="EMBL" id="SIXH01000512">
    <property type="protein sequence ID" value="TBO55435.1"/>
    <property type="molecule type" value="Genomic_DNA"/>
</dbReference>
<dbReference type="Proteomes" id="UP000292452">
    <property type="component" value="Unassembled WGS sequence"/>
</dbReference>
<evidence type="ECO:0000256" key="4">
    <source>
        <dbReference type="PROSITE-ProRule" id="PRU00335"/>
    </source>
</evidence>
<evidence type="ECO:0000313" key="8">
    <source>
        <dbReference type="Proteomes" id="UP000292452"/>
    </source>
</evidence>
<dbReference type="PRINTS" id="PR00455">
    <property type="entry name" value="HTHTETR"/>
</dbReference>
<dbReference type="GO" id="GO:0003700">
    <property type="term" value="F:DNA-binding transcription factor activity"/>
    <property type="evidence" value="ECO:0007669"/>
    <property type="project" value="TreeGrafter"/>
</dbReference>
<dbReference type="InterPro" id="IPR009057">
    <property type="entry name" value="Homeodomain-like_sf"/>
</dbReference>
<organism evidence="7 8">
    <name type="scientific">Streptomyces kasugaensis</name>
    <dbReference type="NCBI Taxonomy" id="1946"/>
    <lineage>
        <taxon>Bacteria</taxon>
        <taxon>Bacillati</taxon>
        <taxon>Actinomycetota</taxon>
        <taxon>Actinomycetes</taxon>
        <taxon>Kitasatosporales</taxon>
        <taxon>Streptomycetaceae</taxon>
        <taxon>Streptomyces</taxon>
    </lineage>
</organism>
<evidence type="ECO:0000259" key="6">
    <source>
        <dbReference type="PROSITE" id="PS50977"/>
    </source>
</evidence>
<dbReference type="Pfam" id="PF17754">
    <property type="entry name" value="TetR_C_14"/>
    <property type="match status" value="1"/>
</dbReference>
<keyword evidence="3" id="KW-0804">Transcription</keyword>
<dbReference type="PANTHER" id="PTHR30055:SF238">
    <property type="entry name" value="MYCOFACTOCIN BIOSYNTHESIS TRANSCRIPTIONAL REGULATOR MFTR-RELATED"/>
    <property type="match status" value="1"/>
</dbReference>
<evidence type="ECO:0000256" key="5">
    <source>
        <dbReference type="SAM" id="MobiDB-lite"/>
    </source>
</evidence>
<keyword evidence="8" id="KW-1185">Reference proteome</keyword>
<evidence type="ECO:0000256" key="2">
    <source>
        <dbReference type="ARBA" id="ARBA00023125"/>
    </source>
</evidence>
<dbReference type="Pfam" id="PF00440">
    <property type="entry name" value="TetR_N"/>
    <property type="match status" value="1"/>
</dbReference>
<feature type="region of interest" description="Disordered" evidence="5">
    <location>
        <begin position="204"/>
        <end position="228"/>
    </location>
</feature>
<reference evidence="7 8" key="1">
    <citation type="submission" date="2019-02" db="EMBL/GenBank/DDBJ databases">
        <title>Draft Genome Sequence of Streptomyces sp. AM-2504, identified by 16S rRNA comparative analysis as a Streptomyces Kasugaensis strain.</title>
        <authorList>
            <person name="Napolioni V."/>
            <person name="Giuliodori A.M."/>
            <person name="Spurio R."/>
            <person name="Fabbretti A."/>
        </authorList>
    </citation>
    <scope>NUCLEOTIDE SEQUENCE [LARGE SCALE GENOMIC DNA]</scope>
    <source>
        <strain evidence="7 8">AM-2504</strain>
    </source>
</reference>
<dbReference type="InterPro" id="IPR041347">
    <property type="entry name" value="MftR_C"/>
</dbReference>
<feature type="domain" description="HTH tetR-type" evidence="6">
    <location>
        <begin position="16"/>
        <end position="76"/>
    </location>
</feature>
<dbReference type="SUPFAM" id="SSF46689">
    <property type="entry name" value="Homeodomain-like"/>
    <property type="match status" value="1"/>
</dbReference>
<dbReference type="Gene3D" id="1.10.357.10">
    <property type="entry name" value="Tetracycline Repressor, domain 2"/>
    <property type="match status" value="1"/>
</dbReference>
<name>A0A4Q9HLJ4_STRKA</name>
<evidence type="ECO:0000256" key="3">
    <source>
        <dbReference type="ARBA" id="ARBA00023163"/>
    </source>
</evidence>
<gene>
    <name evidence="7" type="ORF">EYS09_33265</name>
</gene>